<dbReference type="EMBL" id="UYRV01134620">
    <property type="protein sequence ID" value="VDN38489.1"/>
    <property type="molecule type" value="Genomic_DNA"/>
</dbReference>
<accession>A0A3P7RC96</accession>
<protein>
    <submittedName>
        <fullName evidence="1">Uncharacterized protein</fullName>
    </submittedName>
</protein>
<name>A0A3P7RC96_CYLGO</name>
<keyword evidence="2" id="KW-1185">Reference proteome</keyword>
<organism evidence="1 2">
    <name type="scientific">Cylicostephanus goldi</name>
    <name type="common">Nematode worm</name>
    <dbReference type="NCBI Taxonomy" id="71465"/>
    <lineage>
        <taxon>Eukaryota</taxon>
        <taxon>Metazoa</taxon>
        <taxon>Ecdysozoa</taxon>
        <taxon>Nematoda</taxon>
        <taxon>Chromadorea</taxon>
        <taxon>Rhabditida</taxon>
        <taxon>Rhabditina</taxon>
        <taxon>Rhabditomorpha</taxon>
        <taxon>Strongyloidea</taxon>
        <taxon>Strongylidae</taxon>
        <taxon>Cylicostephanus</taxon>
    </lineage>
</organism>
<dbReference type="AlphaFoldDB" id="A0A3P7RC96"/>
<dbReference type="Proteomes" id="UP000271889">
    <property type="component" value="Unassembled WGS sequence"/>
</dbReference>
<reference evidence="1 2" key="1">
    <citation type="submission" date="2018-11" db="EMBL/GenBank/DDBJ databases">
        <authorList>
            <consortium name="Pathogen Informatics"/>
        </authorList>
    </citation>
    <scope>NUCLEOTIDE SEQUENCE [LARGE SCALE GENOMIC DNA]</scope>
</reference>
<gene>
    <name evidence="1" type="ORF">CGOC_LOCUS13750</name>
</gene>
<proteinExistence type="predicted"/>
<sequence>MLPKEVICRELKPPLGSRLPKLCSRLLLANSKEEVNC</sequence>
<evidence type="ECO:0000313" key="1">
    <source>
        <dbReference type="EMBL" id="VDN38489.1"/>
    </source>
</evidence>
<evidence type="ECO:0000313" key="2">
    <source>
        <dbReference type="Proteomes" id="UP000271889"/>
    </source>
</evidence>